<accession>A0A834LE95</accession>
<organism evidence="2 3">
    <name type="scientific">Rhododendron simsii</name>
    <name type="common">Sims's rhododendron</name>
    <dbReference type="NCBI Taxonomy" id="118357"/>
    <lineage>
        <taxon>Eukaryota</taxon>
        <taxon>Viridiplantae</taxon>
        <taxon>Streptophyta</taxon>
        <taxon>Embryophyta</taxon>
        <taxon>Tracheophyta</taxon>
        <taxon>Spermatophyta</taxon>
        <taxon>Magnoliopsida</taxon>
        <taxon>eudicotyledons</taxon>
        <taxon>Gunneridae</taxon>
        <taxon>Pentapetalae</taxon>
        <taxon>asterids</taxon>
        <taxon>Ericales</taxon>
        <taxon>Ericaceae</taxon>
        <taxon>Ericoideae</taxon>
        <taxon>Rhodoreae</taxon>
        <taxon>Rhododendron</taxon>
    </lineage>
</organism>
<comment type="caution">
    <text evidence="2">The sequence shown here is derived from an EMBL/GenBank/DDBJ whole genome shotgun (WGS) entry which is preliminary data.</text>
</comment>
<name>A0A834LE95_RHOSS</name>
<sequence>MVQSVGPCHANPTDNPEEASGSLSLEAFLFSSFSFKMSVRSISNSQREEAVKVEDVEHAEDSDVEDAAEGASENSRQSKSEKKSRKAMLKLGMKPISITSLSRVTIKRTKNVAAYTDTQAAQQFRMPDFGSVMAKSDISAAVAGAQGDEEPRDI</sequence>
<dbReference type="OrthoDB" id="3169036at2759"/>
<reference evidence="2" key="1">
    <citation type="submission" date="2019-11" db="EMBL/GenBank/DDBJ databases">
        <authorList>
            <person name="Liu Y."/>
            <person name="Hou J."/>
            <person name="Li T.-Q."/>
            <person name="Guan C.-H."/>
            <person name="Wu X."/>
            <person name="Wu H.-Z."/>
            <person name="Ling F."/>
            <person name="Zhang R."/>
            <person name="Shi X.-G."/>
            <person name="Ren J.-P."/>
            <person name="Chen E.-F."/>
            <person name="Sun J.-M."/>
        </authorList>
    </citation>
    <scope>NUCLEOTIDE SEQUENCE</scope>
    <source>
        <strain evidence="2">Adult_tree_wgs_1</strain>
        <tissue evidence="2">Leaves</tissue>
    </source>
</reference>
<evidence type="ECO:0000256" key="1">
    <source>
        <dbReference type="SAM" id="MobiDB-lite"/>
    </source>
</evidence>
<evidence type="ECO:0008006" key="4">
    <source>
        <dbReference type="Google" id="ProtNLM"/>
    </source>
</evidence>
<evidence type="ECO:0000313" key="3">
    <source>
        <dbReference type="Proteomes" id="UP000626092"/>
    </source>
</evidence>
<keyword evidence="3" id="KW-1185">Reference proteome</keyword>
<feature type="region of interest" description="Disordered" evidence="1">
    <location>
        <begin position="43"/>
        <end position="88"/>
    </location>
</feature>
<feature type="compositionally biased region" description="Basic and acidic residues" evidence="1">
    <location>
        <begin position="46"/>
        <end position="61"/>
    </location>
</feature>
<protein>
    <recommendedName>
        <fullName evidence="4">NAC-A/B domain-containing protein</fullName>
    </recommendedName>
</protein>
<evidence type="ECO:0000313" key="2">
    <source>
        <dbReference type="EMBL" id="KAF7132585.1"/>
    </source>
</evidence>
<proteinExistence type="predicted"/>
<dbReference type="PANTHER" id="PTHR21713">
    <property type="entry name" value="NASCENT POLYPEPTIDE ASSOCIATED COMPLEX ALPHA SUBUNIT-RELATED"/>
    <property type="match status" value="1"/>
</dbReference>
<gene>
    <name evidence="2" type="ORF">RHSIM_Rhsim09G0210300</name>
</gene>
<dbReference type="Proteomes" id="UP000626092">
    <property type="component" value="Unassembled WGS sequence"/>
</dbReference>
<dbReference type="EMBL" id="WJXA01000009">
    <property type="protein sequence ID" value="KAF7132585.1"/>
    <property type="molecule type" value="Genomic_DNA"/>
</dbReference>
<feature type="region of interest" description="Disordered" evidence="1">
    <location>
        <begin position="1"/>
        <end position="20"/>
    </location>
</feature>
<dbReference type="InterPro" id="IPR016641">
    <property type="entry name" value="EGD2/NACA0like"/>
</dbReference>
<dbReference type="GO" id="GO:0005854">
    <property type="term" value="C:nascent polypeptide-associated complex"/>
    <property type="evidence" value="ECO:0007669"/>
    <property type="project" value="InterPro"/>
</dbReference>
<dbReference type="AlphaFoldDB" id="A0A834LE95"/>